<dbReference type="EMBL" id="AP003827">
    <property type="protein sequence ID" value="BAC57658.1"/>
    <property type="molecule type" value="Genomic_DNA"/>
</dbReference>
<feature type="compositionally biased region" description="Low complexity" evidence="1">
    <location>
        <begin position="41"/>
        <end position="57"/>
    </location>
</feature>
<sequence length="150" mass="15791">MAAYSAAAAPPEVMELTKPAARPLANHPNIRQRAPQPACISGRSSSLSPLSSSPASPLLLSLSRASSGKPARRGVVAREMLFCGTEYGHHGPHPSTPKLGPPTSSSLSSSSSCRRRGRLALYQQRRVPDGVHLAVGGDGEPRTHVVEERV</sequence>
<dbReference type="AlphaFoldDB" id="Q84ZQ6"/>
<protein>
    <submittedName>
        <fullName evidence="2">Uncharacterized protein</fullName>
    </submittedName>
</protein>
<proteinExistence type="predicted"/>
<feature type="region of interest" description="Disordered" evidence="1">
    <location>
        <begin position="85"/>
        <end position="118"/>
    </location>
</feature>
<reference evidence="3" key="2">
    <citation type="journal article" date="2008" name="Nucleic Acids Res.">
        <title>The rice annotation project database (RAP-DB): 2008 update.</title>
        <authorList>
            <consortium name="The rice annotation project (RAP)"/>
        </authorList>
    </citation>
    <scope>GENOME REANNOTATION</scope>
    <source>
        <strain evidence="3">cv. Nipponbare</strain>
    </source>
</reference>
<evidence type="ECO:0000313" key="3">
    <source>
        <dbReference type="Proteomes" id="UP000000763"/>
    </source>
</evidence>
<feature type="compositionally biased region" description="Low complexity" evidence="1">
    <location>
        <begin position="96"/>
        <end position="112"/>
    </location>
</feature>
<feature type="region of interest" description="Disordered" evidence="1">
    <location>
        <begin position="1"/>
        <end position="57"/>
    </location>
</feature>
<dbReference type="Proteomes" id="UP000000763">
    <property type="component" value="Chromosome 7"/>
</dbReference>
<name>Q84ZQ6_ORYSJ</name>
<accession>Q84ZQ6</accession>
<feature type="compositionally biased region" description="Basic and acidic residues" evidence="1">
    <location>
        <begin position="139"/>
        <end position="150"/>
    </location>
</feature>
<reference evidence="3" key="1">
    <citation type="journal article" date="2005" name="Nature">
        <title>The map-based sequence of the rice genome.</title>
        <authorList>
            <consortium name="International rice genome sequencing project (IRGSP)"/>
            <person name="Matsumoto T."/>
            <person name="Wu J."/>
            <person name="Kanamori H."/>
            <person name="Katayose Y."/>
            <person name="Fujisawa M."/>
            <person name="Namiki N."/>
            <person name="Mizuno H."/>
            <person name="Yamamoto K."/>
            <person name="Antonio B.A."/>
            <person name="Baba T."/>
            <person name="Sakata K."/>
            <person name="Nagamura Y."/>
            <person name="Aoki H."/>
            <person name="Arikawa K."/>
            <person name="Arita K."/>
            <person name="Bito T."/>
            <person name="Chiden Y."/>
            <person name="Fujitsuka N."/>
            <person name="Fukunaka R."/>
            <person name="Hamada M."/>
            <person name="Harada C."/>
            <person name="Hayashi A."/>
            <person name="Hijishita S."/>
            <person name="Honda M."/>
            <person name="Hosokawa S."/>
            <person name="Ichikawa Y."/>
            <person name="Idonuma A."/>
            <person name="Iijima M."/>
            <person name="Ikeda M."/>
            <person name="Ikeno M."/>
            <person name="Ito K."/>
            <person name="Ito S."/>
            <person name="Ito T."/>
            <person name="Ito Y."/>
            <person name="Ito Y."/>
            <person name="Iwabuchi A."/>
            <person name="Kamiya K."/>
            <person name="Karasawa W."/>
            <person name="Kurita K."/>
            <person name="Katagiri S."/>
            <person name="Kikuta A."/>
            <person name="Kobayashi H."/>
            <person name="Kobayashi N."/>
            <person name="Machita K."/>
            <person name="Maehara T."/>
            <person name="Masukawa M."/>
            <person name="Mizubayashi T."/>
            <person name="Mukai Y."/>
            <person name="Nagasaki H."/>
            <person name="Nagata Y."/>
            <person name="Naito S."/>
            <person name="Nakashima M."/>
            <person name="Nakama Y."/>
            <person name="Nakamichi Y."/>
            <person name="Nakamura M."/>
            <person name="Meguro A."/>
            <person name="Negishi M."/>
            <person name="Ohta I."/>
            <person name="Ohta T."/>
            <person name="Okamoto M."/>
            <person name="Ono N."/>
            <person name="Saji S."/>
            <person name="Sakaguchi M."/>
            <person name="Sakai K."/>
            <person name="Shibata M."/>
            <person name="Shimokawa T."/>
            <person name="Song J."/>
            <person name="Takazaki Y."/>
            <person name="Terasawa K."/>
            <person name="Tsugane M."/>
            <person name="Tsuji K."/>
            <person name="Ueda S."/>
            <person name="Waki K."/>
            <person name="Yamagata H."/>
            <person name="Yamamoto M."/>
            <person name="Yamamoto S."/>
            <person name="Yamane H."/>
            <person name="Yoshiki S."/>
            <person name="Yoshihara R."/>
            <person name="Yukawa K."/>
            <person name="Zhong H."/>
            <person name="Yano M."/>
            <person name="Yuan Q."/>
            <person name="Ouyang S."/>
            <person name="Liu J."/>
            <person name="Jones K.M."/>
            <person name="Gansberger K."/>
            <person name="Moffat K."/>
            <person name="Hill J."/>
            <person name="Bera J."/>
            <person name="Fadrosh D."/>
            <person name="Jin S."/>
            <person name="Johri S."/>
            <person name="Kim M."/>
            <person name="Overton L."/>
            <person name="Reardon M."/>
            <person name="Tsitrin T."/>
            <person name="Vuong H."/>
            <person name="Weaver B."/>
            <person name="Ciecko A."/>
            <person name="Tallon L."/>
            <person name="Jackson J."/>
            <person name="Pai G."/>
            <person name="Aken S.V."/>
            <person name="Utterback T."/>
            <person name="Reidmuller S."/>
            <person name="Feldblyum T."/>
            <person name="Hsiao J."/>
            <person name="Zismann V."/>
            <person name="Iobst S."/>
            <person name="de Vazeille A.R."/>
            <person name="Buell C.R."/>
            <person name="Ying K."/>
            <person name="Li Y."/>
            <person name="Lu T."/>
            <person name="Huang Y."/>
            <person name="Zhao Q."/>
            <person name="Feng Q."/>
            <person name="Zhang L."/>
            <person name="Zhu J."/>
            <person name="Weng Q."/>
            <person name="Mu J."/>
            <person name="Lu Y."/>
            <person name="Fan D."/>
            <person name="Liu Y."/>
            <person name="Guan J."/>
            <person name="Zhang Y."/>
            <person name="Yu S."/>
            <person name="Liu X."/>
            <person name="Zhang Y."/>
            <person name="Hong G."/>
            <person name="Han B."/>
            <person name="Choisne N."/>
            <person name="Demange N."/>
            <person name="Orjeda G."/>
            <person name="Samain S."/>
            <person name="Cattolico L."/>
            <person name="Pelletier E."/>
            <person name="Couloux A."/>
            <person name="Segurens B."/>
            <person name="Wincker P."/>
            <person name="D'Hont A."/>
            <person name="Scarpelli C."/>
            <person name="Weissenbach J."/>
            <person name="Salanoubat M."/>
            <person name="Quetier F."/>
            <person name="Yu Y."/>
            <person name="Kim H.R."/>
            <person name="Rambo T."/>
            <person name="Currie J."/>
            <person name="Collura K."/>
            <person name="Luo M."/>
            <person name="Yang T."/>
            <person name="Ammiraju J.S.S."/>
            <person name="Engler F."/>
            <person name="Soderlund C."/>
            <person name="Wing R.A."/>
            <person name="Palmer L.E."/>
            <person name="de la Bastide M."/>
            <person name="Spiegel L."/>
            <person name="Nascimento L."/>
            <person name="Zutavern T."/>
            <person name="O'Shaughnessy A."/>
            <person name="Dike S."/>
            <person name="Dedhia N."/>
            <person name="Preston R."/>
            <person name="Balija V."/>
            <person name="McCombie W.R."/>
            <person name="Chow T."/>
            <person name="Chen H."/>
            <person name="Chung M."/>
            <person name="Chen C."/>
            <person name="Shaw J."/>
            <person name="Wu H."/>
            <person name="Hsiao K."/>
            <person name="Chao Y."/>
            <person name="Chu M."/>
            <person name="Cheng C."/>
            <person name="Hour A."/>
            <person name="Lee P."/>
            <person name="Lin S."/>
            <person name="Lin Y."/>
            <person name="Liou J."/>
            <person name="Liu S."/>
            <person name="Hsing Y."/>
            <person name="Raghuvanshi S."/>
            <person name="Mohanty A."/>
            <person name="Bharti A.K."/>
            <person name="Gaur A."/>
            <person name="Gupta V."/>
            <person name="Kumar D."/>
            <person name="Ravi V."/>
            <person name="Vij S."/>
            <person name="Kapur A."/>
            <person name="Khurana P."/>
            <person name="Khurana P."/>
            <person name="Khurana J.P."/>
            <person name="Tyagi A.K."/>
            <person name="Gaikwad K."/>
            <person name="Singh A."/>
            <person name="Dalal V."/>
            <person name="Srivastava S."/>
            <person name="Dixit A."/>
            <person name="Pal A.K."/>
            <person name="Ghazi I.A."/>
            <person name="Yadav M."/>
            <person name="Pandit A."/>
            <person name="Bhargava A."/>
            <person name="Sureshbabu K."/>
            <person name="Batra K."/>
            <person name="Sharma T.R."/>
            <person name="Mohapatra T."/>
            <person name="Singh N.K."/>
            <person name="Messing J."/>
            <person name="Nelson A.B."/>
            <person name="Fuks G."/>
            <person name="Kavchok S."/>
            <person name="Keizer G."/>
            <person name="Linton E."/>
            <person name="Llaca V."/>
            <person name="Song R."/>
            <person name="Tanyolac B."/>
            <person name="Young S."/>
            <person name="Ho-Il K."/>
            <person name="Hahn J.H."/>
            <person name="Sangsakoo G."/>
            <person name="Vanavichit A."/>
            <person name="de Mattos Luiz.A.T."/>
            <person name="Zimmer P.D."/>
            <person name="Malone G."/>
            <person name="Dellagostin O."/>
            <person name="de Oliveira A.C."/>
            <person name="Bevan M."/>
            <person name="Bancroft I."/>
            <person name="Minx P."/>
            <person name="Cordum H."/>
            <person name="Wilson R."/>
            <person name="Cheng Z."/>
            <person name="Jin W."/>
            <person name="Jiang J."/>
            <person name="Leong S.A."/>
            <person name="Iwama H."/>
            <person name="Gojobori T."/>
            <person name="Itoh T."/>
            <person name="Niimura Y."/>
            <person name="Fujii Y."/>
            <person name="Habara T."/>
            <person name="Sakai H."/>
            <person name="Sato Y."/>
            <person name="Wilson G."/>
            <person name="Kumar K."/>
            <person name="McCouch S."/>
            <person name="Juretic N."/>
            <person name="Hoen D."/>
            <person name="Wright S."/>
            <person name="Bruskiewich R."/>
            <person name="Bureau T."/>
            <person name="Miyao A."/>
            <person name="Hirochika H."/>
            <person name="Nishikawa T."/>
            <person name="Kadowaki K."/>
            <person name="Sugiura M."/>
            <person name="Burr B."/>
            <person name="Sasaki T."/>
        </authorList>
    </citation>
    <scope>NUCLEOTIDE SEQUENCE [LARGE SCALE GENOMIC DNA]</scope>
    <source>
        <strain evidence="3">cv. Nipponbare</strain>
    </source>
</reference>
<organism evidence="2 3">
    <name type="scientific">Oryza sativa subsp. japonica</name>
    <name type="common">Rice</name>
    <dbReference type="NCBI Taxonomy" id="39947"/>
    <lineage>
        <taxon>Eukaryota</taxon>
        <taxon>Viridiplantae</taxon>
        <taxon>Streptophyta</taxon>
        <taxon>Embryophyta</taxon>
        <taxon>Tracheophyta</taxon>
        <taxon>Spermatophyta</taxon>
        <taxon>Magnoliopsida</taxon>
        <taxon>Liliopsida</taxon>
        <taxon>Poales</taxon>
        <taxon>Poaceae</taxon>
        <taxon>BOP clade</taxon>
        <taxon>Oryzoideae</taxon>
        <taxon>Oryzeae</taxon>
        <taxon>Oryzinae</taxon>
        <taxon>Oryza</taxon>
        <taxon>Oryza sativa</taxon>
    </lineage>
</organism>
<feature type="region of interest" description="Disordered" evidence="1">
    <location>
        <begin position="131"/>
        <end position="150"/>
    </location>
</feature>
<evidence type="ECO:0000313" key="2">
    <source>
        <dbReference type="EMBL" id="BAC57658.1"/>
    </source>
</evidence>
<evidence type="ECO:0000256" key="1">
    <source>
        <dbReference type="SAM" id="MobiDB-lite"/>
    </source>
</evidence>
<gene>
    <name evidence="2" type="primary">OJ1372_D12.117</name>
</gene>